<dbReference type="EMBL" id="WNWQ01000869">
    <property type="protein sequence ID" value="KAE9963267.1"/>
    <property type="molecule type" value="Genomic_DNA"/>
</dbReference>
<dbReference type="InterPro" id="IPR011992">
    <property type="entry name" value="EF-hand-dom_pair"/>
</dbReference>
<sequence>MLQLIHTLLLASSVSSAVTAHVDHGHNQQTPLAANADWQTRHMSEEHHVQAFDAASFFKLHDFDSSGAWSPEDIRKMLGLYDESTQHVSEADKASAVDKVLSLFDADRSGTVSFAEFTVASAKGITLPDFGYGPGHHGDMEEEYEIHHYEKYHSGDDVKEEDLNHPEDIEHFRRHDEEERIQEEWEKLAKSGRVIEHNIPKKYLRVLLPRVDL</sequence>
<evidence type="ECO:0000256" key="2">
    <source>
        <dbReference type="ARBA" id="ARBA00022837"/>
    </source>
</evidence>
<reference evidence="5 6" key="1">
    <citation type="submission" date="2019-11" db="EMBL/GenBank/DDBJ databases">
        <title>Venturia inaequalis Genome Resource.</title>
        <authorList>
            <person name="Lichtner F.J."/>
        </authorList>
    </citation>
    <scope>NUCLEOTIDE SEQUENCE [LARGE SCALE GENOMIC DNA]</scope>
    <source>
        <strain evidence="5">Bline_iso_100314</strain>
    </source>
</reference>
<gene>
    <name evidence="5" type="ORF">BLS_009453</name>
</gene>
<dbReference type="Gene3D" id="1.10.238.10">
    <property type="entry name" value="EF-hand"/>
    <property type="match status" value="1"/>
</dbReference>
<evidence type="ECO:0000256" key="1">
    <source>
        <dbReference type="ARBA" id="ARBA00022729"/>
    </source>
</evidence>
<evidence type="ECO:0000313" key="5">
    <source>
        <dbReference type="EMBL" id="KAE9963267.1"/>
    </source>
</evidence>
<proteinExistence type="predicted"/>
<feature type="domain" description="EF-hand" evidence="4">
    <location>
        <begin position="92"/>
        <end position="127"/>
    </location>
</feature>
<dbReference type="SUPFAM" id="SSF47473">
    <property type="entry name" value="EF-hand"/>
    <property type="match status" value="1"/>
</dbReference>
<protein>
    <recommendedName>
        <fullName evidence="4">EF-hand domain-containing protein</fullName>
    </recommendedName>
</protein>
<keyword evidence="1 3" id="KW-0732">Signal</keyword>
<dbReference type="PROSITE" id="PS00018">
    <property type="entry name" value="EF_HAND_1"/>
    <property type="match status" value="1"/>
</dbReference>
<evidence type="ECO:0000313" key="6">
    <source>
        <dbReference type="Proteomes" id="UP000433883"/>
    </source>
</evidence>
<dbReference type="InterPro" id="IPR018247">
    <property type="entry name" value="EF_Hand_1_Ca_BS"/>
</dbReference>
<comment type="caution">
    <text evidence="5">The sequence shown here is derived from an EMBL/GenBank/DDBJ whole genome shotgun (WGS) entry which is preliminary data.</text>
</comment>
<name>A0A8H3YM47_VENIN</name>
<accession>A0A8H3YM47</accession>
<dbReference type="PROSITE" id="PS50222">
    <property type="entry name" value="EF_HAND_2"/>
    <property type="match status" value="1"/>
</dbReference>
<feature type="signal peptide" evidence="3">
    <location>
        <begin position="1"/>
        <end position="20"/>
    </location>
</feature>
<feature type="chain" id="PRO_5034825756" description="EF-hand domain-containing protein" evidence="3">
    <location>
        <begin position="21"/>
        <end position="213"/>
    </location>
</feature>
<dbReference type="InterPro" id="IPR002048">
    <property type="entry name" value="EF_hand_dom"/>
</dbReference>
<keyword evidence="2" id="KW-0106">Calcium</keyword>
<organism evidence="5 6">
    <name type="scientific">Venturia inaequalis</name>
    <name type="common">Apple scab fungus</name>
    <dbReference type="NCBI Taxonomy" id="5025"/>
    <lineage>
        <taxon>Eukaryota</taxon>
        <taxon>Fungi</taxon>
        <taxon>Dikarya</taxon>
        <taxon>Ascomycota</taxon>
        <taxon>Pezizomycotina</taxon>
        <taxon>Dothideomycetes</taxon>
        <taxon>Pleosporomycetidae</taxon>
        <taxon>Venturiales</taxon>
        <taxon>Venturiaceae</taxon>
        <taxon>Venturia</taxon>
    </lineage>
</organism>
<dbReference type="Proteomes" id="UP000433883">
    <property type="component" value="Unassembled WGS sequence"/>
</dbReference>
<dbReference type="PANTHER" id="PTHR19237:SF20">
    <property type="entry name" value="NUCLEOBINDIN 1"/>
    <property type="match status" value="1"/>
</dbReference>
<dbReference type="PANTHER" id="PTHR19237">
    <property type="entry name" value="NUCLEOBINDIN"/>
    <property type="match status" value="1"/>
</dbReference>
<dbReference type="GO" id="GO:0005509">
    <property type="term" value="F:calcium ion binding"/>
    <property type="evidence" value="ECO:0007669"/>
    <property type="project" value="InterPro"/>
</dbReference>
<evidence type="ECO:0000259" key="4">
    <source>
        <dbReference type="PROSITE" id="PS50222"/>
    </source>
</evidence>
<dbReference type="AlphaFoldDB" id="A0A8H3YM47"/>
<evidence type="ECO:0000256" key="3">
    <source>
        <dbReference type="SAM" id="SignalP"/>
    </source>
</evidence>
<dbReference type="GO" id="GO:0005793">
    <property type="term" value="C:endoplasmic reticulum-Golgi intermediate compartment"/>
    <property type="evidence" value="ECO:0007669"/>
    <property type="project" value="TreeGrafter"/>
</dbReference>
<dbReference type="InterPro" id="IPR040250">
    <property type="entry name" value="Nucleobindin"/>
</dbReference>